<accession>A0A7J6Y8D7</accession>
<dbReference type="InterPro" id="IPR055239">
    <property type="entry name" value="TS_C"/>
</dbReference>
<sequence length="798" mass="87123">MLSRVAAVKTPRTHNRRRVTGSSGRRREGGESEPQRPNMSRHVFTSAVLLLLLVMMCCGSGGTSSAVKSKSGVVQLAQEIEVFVPNKTQVVSRDGTGPFEVKKAFLSPSLVSAGGVMVAIAEGLFDFKVHEYNLFGVRSSDIVAGYIKAAETWPSIVAEITKKEWSARTVLGSRHGDNRLRVLHRPTAVARDSKVFVLVRSDTVGYDSYDVIWEKGDWDIQLVEGMVTQSTDGVQSTLINWAEPKSLSQQIPKHTKYELRELLTAGGSGIVLQNGTLVFPLVVANGKNHPFSMITYSTDNGNNWVFPESISPVECLNPRITEWETGQILMIVECFEGQRVYESRDMGTTWTEAVRTLPGVWTKSKSGAPWDKSLHLDALITATIEGRKVMLYTQRGYALEKERANALYLWVTDNNRTFSVGPVGIDNAMGETLENALLYSDGNLHLLQQRDSDKDSAISLSRLTEELKTIKSVLSTWSQKDAFFSNLSIPTAGLVAVLSDAAGDGTWNDEYLCLNATVTNAKKVRYGFQLTEPDSRVSWSVNTRVNNVRHVSLSHNFTLVASVTIEETPSGNTPLLTATLADNNSNHTMGILYTADKNWVTMFEDNTKTQSSTWEPKKEYQVALMLQGKKASVYIDGKSLGEDEALLTGEAPLELVYFCFGACDQKEEHKQESHVTVTKIFLYNRPLNPTEMRAHRERAPVSTRGPETQVKIAPKPVAPAVPAVPGPREVPAAPAGSTTVEGGATTEHAPAGRLTSAGNEGTAREKGDGGANGDAGSAYGRVLLPLLLLLGLWGFATA</sequence>
<dbReference type="GO" id="GO:0009313">
    <property type="term" value="P:oligosaccharide catabolic process"/>
    <property type="evidence" value="ECO:0007669"/>
    <property type="project" value="TreeGrafter"/>
</dbReference>
<dbReference type="InterPro" id="IPR021287">
    <property type="entry name" value="Trans-sialidase_CS"/>
</dbReference>
<dbReference type="SUPFAM" id="SSF49899">
    <property type="entry name" value="Concanavalin A-like lectins/glucanases"/>
    <property type="match status" value="1"/>
</dbReference>
<dbReference type="InterPro" id="IPR008377">
    <property type="entry name" value="Sialidase_trypan"/>
</dbReference>
<feature type="region of interest" description="Disordered" evidence="2">
    <location>
        <begin position="689"/>
        <end position="771"/>
    </location>
</feature>
<feature type="compositionally biased region" description="Basic and acidic residues" evidence="2">
    <location>
        <begin position="25"/>
        <end position="34"/>
    </location>
</feature>
<dbReference type="InterPro" id="IPR036278">
    <property type="entry name" value="Sialidase_sf"/>
</dbReference>
<feature type="domain" description="Sialidase" evidence="3">
    <location>
        <begin position="108"/>
        <end position="451"/>
    </location>
</feature>
<dbReference type="InterPro" id="IPR013320">
    <property type="entry name" value="ConA-like_dom_sf"/>
</dbReference>
<comment type="caution">
    <text evidence="5">The sequence shown here is derived from an EMBL/GenBank/DDBJ whole genome shotgun (WGS) entry which is preliminary data.</text>
</comment>
<feature type="region of interest" description="Disordered" evidence="2">
    <location>
        <begin position="1"/>
        <end position="38"/>
    </location>
</feature>
<dbReference type="Pfam" id="PF13859">
    <property type="entry name" value="BNR_3"/>
    <property type="match status" value="1"/>
</dbReference>
<reference evidence="5 6" key="1">
    <citation type="journal article" date="2019" name="Genome Biol. Evol.">
        <title>Nanopore Sequencing Significantly Improves Genome Assembly of the Protozoan Parasite Trypanosoma cruzi.</title>
        <authorList>
            <person name="Diaz-Viraque F."/>
            <person name="Pita S."/>
            <person name="Greif G."/>
            <person name="de Souza R.C.M."/>
            <person name="Iraola G."/>
            <person name="Robello C."/>
        </authorList>
    </citation>
    <scope>NUCLEOTIDE SEQUENCE [LARGE SCALE GENOMIC DNA]</scope>
    <source>
        <strain evidence="5 6">Berenice</strain>
    </source>
</reference>
<dbReference type="PANTHER" id="PTHR10628:SF30">
    <property type="entry name" value="EXO-ALPHA-SIALIDASE"/>
    <property type="match status" value="1"/>
</dbReference>
<keyword evidence="1" id="KW-0677">Repeat</keyword>
<evidence type="ECO:0000313" key="6">
    <source>
        <dbReference type="Proteomes" id="UP000583944"/>
    </source>
</evidence>
<dbReference type="Gene3D" id="2.120.10.10">
    <property type="match status" value="1"/>
</dbReference>
<dbReference type="GO" id="GO:0016020">
    <property type="term" value="C:membrane"/>
    <property type="evidence" value="ECO:0007669"/>
    <property type="project" value="TreeGrafter"/>
</dbReference>
<name>A0A7J6Y8D7_TRYCR</name>
<dbReference type="PRINTS" id="PR01803">
    <property type="entry name" value="TCSIALIDASE"/>
</dbReference>
<feature type="compositionally biased region" description="Pro residues" evidence="2">
    <location>
        <begin position="716"/>
        <end position="725"/>
    </location>
</feature>
<dbReference type="CDD" id="cd15482">
    <property type="entry name" value="Sialidase_non-viral"/>
    <property type="match status" value="1"/>
</dbReference>
<dbReference type="Gene3D" id="2.60.120.200">
    <property type="match status" value="1"/>
</dbReference>
<dbReference type="GO" id="GO:0006689">
    <property type="term" value="P:ganglioside catabolic process"/>
    <property type="evidence" value="ECO:0007669"/>
    <property type="project" value="TreeGrafter"/>
</dbReference>
<dbReference type="Proteomes" id="UP000583944">
    <property type="component" value="Unassembled WGS sequence"/>
</dbReference>
<dbReference type="VEuPathDB" id="TriTrypDB:ECC02_004347"/>
<dbReference type="VEuPathDB" id="TriTrypDB:BCY84_09279"/>
<dbReference type="InterPro" id="IPR011040">
    <property type="entry name" value="Sialidase"/>
</dbReference>
<protein>
    <submittedName>
        <fullName evidence="5">Uncharacterized protein</fullName>
    </submittedName>
</protein>
<dbReference type="GO" id="GO:0005737">
    <property type="term" value="C:cytoplasm"/>
    <property type="evidence" value="ECO:0007669"/>
    <property type="project" value="TreeGrafter"/>
</dbReference>
<organism evidence="5 6">
    <name type="scientific">Trypanosoma cruzi</name>
    <dbReference type="NCBI Taxonomy" id="5693"/>
    <lineage>
        <taxon>Eukaryota</taxon>
        <taxon>Discoba</taxon>
        <taxon>Euglenozoa</taxon>
        <taxon>Kinetoplastea</taxon>
        <taxon>Metakinetoplastina</taxon>
        <taxon>Trypanosomatida</taxon>
        <taxon>Trypanosomatidae</taxon>
        <taxon>Trypanosoma</taxon>
        <taxon>Schizotrypanum</taxon>
    </lineage>
</organism>
<evidence type="ECO:0000256" key="1">
    <source>
        <dbReference type="ARBA" id="ARBA00022737"/>
    </source>
</evidence>
<gene>
    <name evidence="5" type="ORF">ECC02_004347</name>
</gene>
<evidence type="ECO:0000313" key="5">
    <source>
        <dbReference type="EMBL" id="KAF5222540.1"/>
    </source>
</evidence>
<proteinExistence type="predicted"/>
<dbReference type="AlphaFoldDB" id="A0A7J6Y8D7"/>
<dbReference type="SUPFAM" id="SSF50939">
    <property type="entry name" value="Sialidases"/>
    <property type="match status" value="1"/>
</dbReference>
<evidence type="ECO:0000259" key="4">
    <source>
        <dbReference type="Pfam" id="PF22925"/>
    </source>
</evidence>
<evidence type="ECO:0000256" key="2">
    <source>
        <dbReference type="SAM" id="MobiDB-lite"/>
    </source>
</evidence>
<feature type="domain" description="Trans-sialidase C-terminal" evidence="4">
    <location>
        <begin position="490"/>
        <end position="689"/>
    </location>
</feature>
<dbReference type="PANTHER" id="PTHR10628">
    <property type="entry name" value="SIALIDASE"/>
    <property type="match status" value="1"/>
</dbReference>
<dbReference type="Pfam" id="PF22925">
    <property type="entry name" value="TS_C"/>
    <property type="match status" value="1"/>
</dbReference>
<feature type="compositionally biased region" description="Low complexity" evidence="2">
    <location>
        <begin position="726"/>
        <end position="735"/>
    </location>
</feature>
<dbReference type="GO" id="GO:0004308">
    <property type="term" value="F:exo-alpha-sialidase activity"/>
    <property type="evidence" value="ECO:0007669"/>
    <property type="project" value="InterPro"/>
</dbReference>
<dbReference type="InterPro" id="IPR026856">
    <property type="entry name" value="Sialidase_fam"/>
</dbReference>
<evidence type="ECO:0000259" key="3">
    <source>
        <dbReference type="Pfam" id="PF13859"/>
    </source>
</evidence>
<dbReference type="Pfam" id="PF11052">
    <property type="entry name" value="Tr-sialidase_C"/>
    <property type="match status" value="1"/>
</dbReference>
<dbReference type="EMBL" id="JABDHM010000026">
    <property type="protein sequence ID" value="KAF5222540.1"/>
    <property type="molecule type" value="Genomic_DNA"/>
</dbReference>